<dbReference type="InterPro" id="IPR001841">
    <property type="entry name" value="Znf_RING"/>
</dbReference>
<evidence type="ECO:0000256" key="1">
    <source>
        <dbReference type="ARBA" id="ARBA00022723"/>
    </source>
</evidence>
<feature type="region of interest" description="Disordered" evidence="4">
    <location>
        <begin position="155"/>
        <end position="174"/>
    </location>
</feature>
<dbReference type="PANTHER" id="PTHR15710:SF243">
    <property type="entry name" value="E3 UBIQUITIN-PROTEIN LIGASE PRAJA-2 ISOFORM X1"/>
    <property type="match status" value="1"/>
</dbReference>
<sequence>MDSCLQDVRQKLSRKATFEQALADLQQLLNDNPELIQNPEYSAVVQRSFTLLKSRYTAPAFWSAGRNLYQAVEGATSEPDVKARCTDYIDQCSAHLGEGPSTDSEAPQPEPAGTQQGSRQPYLFEGQFSNGNESPPRERESRLEDLLAMLSAQMTSAETAGEGQDGQPGEAMQAGQTLPSMDALDEDLAAALAASLAEEGVRPGGAPPASKHAVKALVKETLTETRLKQLGGPDAQCSAGDEVQIMPCSDSHVFHPPCLAPWLKDHNSCPVCRHELPTDDDSYERKKERDAIEAEERKGAANAVAHNEFIYV</sequence>
<dbReference type="OrthoDB" id="511375at2759"/>
<keyword evidence="1" id="KW-0479">Metal-binding</keyword>
<dbReference type="Proteomes" id="UP000007264">
    <property type="component" value="Unassembled WGS sequence"/>
</dbReference>
<dbReference type="KEGG" id="csl:COCSUDRAFT_65365"/>
<evidence type="ECO:0000256" key="3">
    <source>
        <dbReference type="ARBA" id="ARBA00022833"/>
    </source>
</evidence>
<proteinExistence type="predicted"/>
<dbReference type="Gene3D" id="3.30.40.10">
    <property type="entry name" value="Zinc/RING finger domain, C3HC4 (zinc finger)"/>
    <property type="match status" value="1"/>
</dbReference>
<dbReference type="GO" id="GO:0005737">
    <property type="term" value="C:cytoplasm"/>
    <property type="evidence" value="ECO:0007669"/>
    <property type="project" value="TreeGrafter"/>
</dbReference>
<evidence type="ECO:0000259" key="5">
    <source>
        <dbReference type="Pfam" id="PF13639"/>
    </source>
</evidence>
<evidence type="ECO:0000256" key="2">
    <source>
        <dbReference type="ARBA" id="ARBA00022771"/>
    </source>
</evidence>
<dbReference type="STRING" id="574566.I0Z1E0"/>
<keyword evidence="7" id="KW-1185">Reference proteome</keyword>
<keyword evidence="2" id="KW-0863">Zinc-finger</keyword>
<keyword evidence="3" id="KW-0862">Zinc</keyword>
<feature type="region of interest" description="Disordered" evidence="4">
    <location>
        <begin position="94"/>
        <end position="141"/>
    </location>
</feature>
<reference evidence="6 7" key="1">
    <citation type="journal article" date="2012" name="Genome Biol.">
        <title>The genome of the polar eukaryotic microalga coccomyxa subellipsoidea reveals traits of cold adaptation.</title>
        <authorList>
            <person name="Blanc G."/>
            <person name="Agarkova I."/>
            <person name="Grimwood J."/>
            <person name="Kuo A."/>
            <person name="Brueggeman A."/>
            <person name="Dunigan D."/>
            <person name="Gurnon J."/>
            <person name="Ladunga I."/>
            <person name="Lindquist E."/>
            <person name="Lucas S."/>
            <person name="Pangilinan J."/>
            <person name="Proschold T."/>
            <person name="Salamov A."/>
            <person name="Schmutz J."/>
            <person name="Weeks D."/>
            <person name="Yamada T."/>
            <person name="Claverie J.M."/>
            <person name="Grigoriev I."/>
            <person name="Van Etten J."/>
            <person name="Lomsadze A."/>
            <person name="Borodovsky M."/>
        </authorList>
    </citation>
    <scope>NUCLEOTIDE SEQUENCE [LARGE SCALE GENOMIC DNA]</scope>
    <source>
        <strain evidence="6 7">C-169</strain>
    </source>
</reference>
<dbReference type="PANTHER" id="PTHR15710">
    <property type="entry name" value="E3 UBIQUITIN-PROTEIN LIGASE PRAJA"/>
    <property type="match status" value="1"/>
</dbReference>
<dbReference type="RefSeq" id="XP_005649003.1">
    <property type="nucleotide sequence ID" value="XM_005648946.1"/>
</dbReference>
<dbReference type="InterPro" id="IPR013083">
    <property type="entry name" value="Znf_RING/FYVE/PHD"/>
</dbReference>
<dbReference type="GO" id="GO:0016567">
    <property type="term" value="P:protein ubiquitination"/>
    <property type="evidence" value="ECO:0007669"/>
    <property type="project" value="TreeGrafter"/>
</dbReference>
<dbReference type="GeneID" id="17042461"/>
<dbReference type="EMBL" id="AGSI01000005">
    <property type="protein sequence ID" value="EIE24459.1"/>
    <property type="molecule type" value="Genomic_DNA"/>
</dbReference>
<name>I0Z1E0_COCSC</name>
<dbReference type="AlphaFoldDB" id="I0Z1E0"/>
<dbReference type="eggNOG" id="KOG0800">
    <property type="taxonomic scope" value="Eukaryota"/>
</dbReference>
<dbReference type="GO" id="GO:0008270">
    <property type="term" value="F:zinc ion binding"/>
    <property type="evidence" value="ECO:0007669"/>
    <property type="project" value="UniProtKB-KW"/>
</dbReference>
<evidence type="ECO:0000313" key="7">
    <source>
        <dbReference type="Proteomes" id="UP000007264"/>
    </source>
</evidence>
<comment type="caution">
    <text evidence="6">The sequence shown here is derived from an EMBL/GenBank/DDBJ whole genome shotgun (WGS) entry which is preliminary data.</text>
</comment>
<dbReference type="Pfam" id="PF13639">
    <property type="entry name" value="zf-RING_2"/>
    <property type="match status" value="1"/>
</dbReference>
<dbReference type="SUPFAM" id="SSF57850">
    <property type="entry name" value="RING/U-box"/>
    <property type="match status" value="1"/>
</dbReference>
<organism evidence="6 7">
    <name type="scientific">Coccomyxa subellipsoidea (strain C-169)</name>
    <name type="common">Green microalga</name>
    <dbReference type="NCBI Taxonomy" id="574566"/>
    <lineage>
        <taxon>Eukaryota</taxon>
        <taxon>Viridiplantae</taxon>
        <taxon>Chlorophyta</taxon>
        <taxon>core chlorophytes</taxon>
        <taxon>Trebouxiophyceae</taxon>
        <taxon>Trebouxiophyceae incertae sedis</taxon>
        <taxon>Coccomyxaceae</taxon>
        <taxon>Coccomyxa</taxon>
        <taxon>Coccomyxa subellipsoidea</taxon>
    </lineage>
</organism>
<accession>I0Z1E0</accession>
<gene>
    <name evidence="6" type="ORF">COCSUDRAFT_65365</name>
</gene>
<evidence type="ECO:0000313" key="6">
    <source>
        <dbReference type="EMBL" id="EIE24459.1"/>
    </source>
</evidence>
<protein>
    <recommendedName>
        <fullName evidence="5">RING-type domain-containing protein</fullName>
    </recommendedName>
</protein>
<dbReference type="GO" id="GO:0061630">
    <property type="term" value="F:ubiquitin protein ligase activity"/>
    <property type="evidence" value="ECO:0007669"/>
    <property type="project" value="TreeGrafter"/>
</dbReference>
<feature type="domain" description="RING-type" evidence="5">
    <location>
        <begin position="237"/>
        <end position="273"/>
    </location>
</feature>
<evidence type="ECO:0000256" key="4">
    <source>
        <dbReference type="SAM" id="MobiDB-lite"/>
    </source>
</evidence>